<evidence type="ECO:0000256" key="8">
    <source>
        <dbReference type="NCBIfam" id="TIGR02209"/>
    </source>
</evidence>
<dbReference type="InterPro" id="IPR007060">
    <property type="entry name" value="FtsL/DivIC"/>
</dbReference>
<keyword evidence="2 7" id="KW-0132">Cell division</keyword>
<keyword evidence="3 7" id="KW-0812">Transmembrane</keyword>
<evidence type="ECO:0000256" key="5">
    <source>
        <dbReference type="ARBA" id="ARBA00023136"/>
    </source>
</evidence>
<comment type="similarity">
    <text evidence="7">Belongs to the FtsL family.</text>
</comment>
<evidence type="ECO:0000256" key="9">
    <source>
        <dbReference type="SAM" id="Coils"/>
    </source>
</evidence>
<dbReference type="EMBL" id="JACCBX010000004">
    <property type="protein sequence ID" value="NYE05297.1"/>
    <property type="molecule type" value="Genomic_DNA"/>
</dbReference>
<feature type="coiled-coil region" evidence="9">
    <location>
        <begin position="60"/>
        <end position="87"/>
    </location>
</feature>
<keyword evidence="1 7" id="KW-1003">Cell membrane</keyword>
<comment type="subcellular location">
    <subcellularLocation>
        <location evidence="7">Cell membrane</location>
        <topology evidence="7">Single-pass type II membrane protein</topology>
    </subcellularLocation>
    <text evidence="7">Localizes to the division septum where it forms a ring structure.</text>
</comment>
<gene>
    <name evidence="7" type="primary">ftsL</name>
    <name evidence="10" type="ORF">F4694_002050</name>
</gene>
<keyword evidence="9" id="KW-0175">Coiled coil</keyword>
<evidence type="ECO:0000256" key="3">
    <source>
        <dbReference type="ARBA" id="ARBA00022692"/>
    </source>
</evidence>
<protein>
    <recommendedName>
        <fullName evidence="7 8">Cell division protein FtsL</fullName>
    </recommendedName>
</protein>
<evidence type="ECO:0000256" key="2">
    <source>
        <dbReference type="ARBA" id="ARBA00022618"/>
    </source>
</evidence>
<reference evidence="11" key="2">
    <citation type="submission" date="2020-08" db="EMBL/GenBank/DDBJ databases">
        <title>The Agave Microbiome: Exploring the role of microbial communities in plant adaptations to desert environments.</title>
        <authorList>
            <person name="Partida-Martinez L.P."/>
        </authorList>
    </citation>
    <scope>NUCLEOTIDE SEQUENCE [LARGE SCALE GENOMIC DNA]</scope>
    <source>
        <strain evidence="11">AT2.8</strain>
    </source>
</reference>
<evidence type="ECO:0000256" key="7">
    <source>
        <dbReference type="HAMAP-Rule" id="MF_00910"/>
    </source>
</evidence>
<evidence type="ECO:0000256" key="6">
    <source>
        <dbReference type="ARBA" id="ARBA00023306"/>
    </source>
</evidence>
<dbReference type="Proteomes" id="UP000548423">
    <property type="component" value="Unassembled WGS sequence"/>
</dbReference>
<sequence length="119" mass="13486">MSSLARKFQQQKQVEGTVQEQSIVKTKKHWLTPGEKIIGVVFTGLVCFGAVHLISNQAEIYQVNKEIQEVQTSVNELEKINSDLQVQVSELSTYERILEKATQMGLVKNENNVKVVQEK</sequence>
<organism evidence="10 11">
    <name type="scientific">Neobacillus niacini</name>
    <dbReference type="NCBI Taxonomy" id="86668"/>
    <lineage>
        <taxon>Bacteria</taxon>
        <taxon>Bacillati</taxon>
        <taxon>Bacillota</taxon>
        <taxon>Bacilli</taxon>
        <taxon>Bacillales</taxon>
        <taxon>Bacillaceae</taxon>
        <taxon>Neobacillus</taxon>
    </lineage>
</organism>
<dbReference type="AlphaFoldDB" id="A0A852TC33"/>
<keyword evidence="5 7" id="KW-0472">Membrane</keyword>
<comment type="function">
    <text evidence="7">Essential cell division protein.</text>
</comment>
<dbReference type="NCBIfam" id="TIGR02209">
    <property type="entry name" value="ftsL_broad"/>
    <property type="match status" value="1"/>
</dbReference>
<comment type="caution">
    <text evidence="10">The sequence shown here is derived from an EMBL/GenBank/DDBJ whole genome shotgun (WGS) entry which is preliminary data.</text>
</comment>
<dbReference type="GO" id="GO:0043093">
    <property type="term" value="P:FtsZ-dependent cytokinesis"/>
    <property type="evidence" value="ECO:0007669"/>
    <property type="project" value="UniProtKB-UniRule"/>
</dbReference>
<dbReference type="GO" id="GO:0032153">
    <property type="term" value="C:cell division site"/>
    <property type="evidence" value="ECO:0007669"/>
    <property type="project" value="UniProtKB-UniRule"/>
</dbReference>
<dbReference type="InterPro" id="IPR011922">
    <property type="entry name" value="Cell_div_FtsL"/>
</dbReference>
<keyword evidence="4 7" id="KW-1133">Transmembrane helix</keyword>
<name>A0A852TC33_9BACI</name>
<evidence type="ECO:0000256" key="4">
    <source>
        <dbReference type="ARBA" id="ARBA00022989"/>
    </source>
</evidence>
<dbReference type="HAMAP" id="MF_00910">
    <property type="entry name" value="FtsL"/>
    <property type="match status" value="1"/>
</dbReference>
<proteinExistence type="inferred from homology"/>
<evidence type="ECO:0000313" key="11">
    <source>
        <dbReference type="Proteomes" id="UP000548423"/>
    </source>
</evidence>
<evidence type="ECO:0000313" key="10">
    <source>
        <dbReference type="EMBL" id="NYE05297.1"/>
    </source>
</evidence>
<accession>A0A852TC33</accession>
<keyword evidence="6 7" id="KW-0131">Cell cycle</keyword>
<dbReference type="Pfam" id="PF04977">
    <property type="entry name" value="DivIC"/>
    <property type="match status" value="1"/>
</dbReference>
<evidence type="ECO:0000256" key="1">
    <source>
        <dbReference type="ARBA" id="ARBA00022475"/>
    </source>
</evidence>
<dbReference type="GO" id="GO:0005886">
    <property type="term" value="C:plasma membrane"/>
    <property type="evidence" value="ECO:0007669"/>
    <property type="project" value="UniProtKB-SubCell"/>
</dbReference>
<reference evidence="11" key="1">
    <citation type="submission" date="2020-07" db="EMBL/GenBank/DDBJ databases">
        <authorList>
            <person name="Partida-Martinez L."/>
            <person name="Huntemann M."/>
            <person name="Clum A."/>
            <person name="Wang J."/>
            <person name="Palaniappan K."/>
            <person name="Ritter S."/>
            <person name="Chen I.-M."/>
            <person name="Stamatis D."/>
            <person name="Reddy T."/>
            <person name="O'Malley R."/>
            <person name="Daum C."/>
            <person name="Shapiro N."/>
            <person name="Ivanova N."/>
            <person name="Kyrpides N."/>
            <person name="Woyke T."/>
        </authorList>
    </citation>
    <scope>NUCLEOTIDE SEQUENCE [LARGE SCALE GENOMIC DNA]</scope>
    <source>
        <strain evidence="11">AT2.8</strain>
    </source>
</reference>